<reference evidence="2 3" key="1">
    <citation type="submission" date="2019-06" db="EMBL/GenBank/DDBJ databases">
        <title>WGS assembly of Gossypium darwinii.</title>
        <authorList>
            <person name="Chen Z.J."/>
            <person name="Sreedasyam A."/>
            <person name="Ando A."/>
            <person name="Song Q."/>
            <person name="De L."/>
            <person name="Hulse-Kemp A."/>
            <person name="Ding M."/>
            <person name="Ye W."/>
            <person name="Kirkbride R."/>
            <person name="Jenkins J."/>
            <person name="Plott C."/>
            <person name="Lovell J."/>
            <person name="Lin Y.-M."/>
            <person name="Vaughn R."/>
            <person name="Liu B."/>
            <person name="Li W."/>
            <person name="Simpson S."/>
            <person name="Scheffler B."/>
            <person name="Saski C."/>
            <person name="Grover C."/>
            <person name="Hu G."/>
            <person name="Conover J."/>
            <person name="Carlson J."/>
            <person name="Shu S."/>
            <person name="Boston L."/>
            <person name="Williams M."/>
            <person name="Peterson D."/>
            <person name="Mcgee K."/>
            <person name="Jones D."/>
            <person name="Wendel J."/>
            <person name="Stelly D."/>
            <person name="Grimwood J."/>
            <person name="Schmutz J."/>
        </authorList>
    </citation>
    <scope>NUCLEOTIDE SEQUENCE [LARGE SCALE GENOMIC DNA]</scope>
    <source>
        <strain evidence="2">1808015.09</strain>
    </source>
</reference>
<keyword evidence="1" id="KW-0472">Membrane</keyword>
<keyword evidence="1" id="KW-0812">Transmembrane</keyword>
<organism evidence="2 3">
    <name type="scientific">Gossypium darwinii</name>
    <name type="common">Darwin's cotton</name>
    <name type="synonym">Gossypium barbadense var. darwinii</name>
    <dbReference type="NCBI Taxonomy" id="34276"/>
    <lineage>
        <taxon>Eukaryota</taxon>
        <taxon>Viridiplantae</taxon>
        <taxon>Streptophyta</taxon>
        <taxon>Embryophyta</taxon>
        <taxon>Tracheophyta</taxon>
        <taxon>Spermatophyta</taxon>
        <taxon>Magnoliopsida</taxon>
        <taxon>eudicotyledons</taxon>
        <taxon>Gunneridae</taxon>
        <taxon>Pentapetalae</taxon>
        <taxon>rosids</taxon>
        <taxon>malvids</taxon>
        <taxon>Malvales</taxon>
        <taxon>Malvaceae</taxon>
        <taxon>Malvoideae</taxon>
        <taxon>Gossypium</taxon>
    </lineage>
</organism>
<accession>A0A5D2DAI1</accession>
<name>A0A5D2DAI1_GOSDA</name>
<keyword evidence="3" id="KW-1185">Reference proteome</keyword>
<dbReference type="AlphaFoldDB" id="A0A5D2DAI1"/>
<dbReference type="Proteomes" id="UP000323506">
    <property type="component" value="Chromosome D02"/>
</dbReference>
<gene>
    <name evidence="2" type="ORF">ES288_D02G086500v1</name>
</gene>
<evidence type="ECO:0000256" key="1">
    <source>
        <dbReference type="SAM" id="Phobius"/>
    </source>
</evidence>
<feature type="transmembrane region" description="Helical" evidence="1">
    <location>
        <begin position="51"/>
        <end position="70"/>
    </location>
</feature>
<evidence type="ECO:0000313" key="2">
    <source>
        <dbReference type="EMBL" id="TYG78767.1"/>
    </source>
</evidence>
<proteinExistence type="predicted"/>
<sequence length="113" mass="13346">MSYRDKIPNPIYCAVRLCLPPFFFHFQNRQSLPIPIHLHRQDIHRSTSGRFVTGTGLLIFFGFLVFILFIKNNCSFNEFMHQNSNNLKCRLKSRVDNAKFPLSADYPLFYLSR</sequence>
<keyword evidence="1" id="KW-1133">Transmembrane helix</keyword>
<evidence type="ECO:0000313" key="3">
    <source>
        <dbReference type="Proteomes" id="UP000323506"/>
    </source>
</evidence>
<protein>
    <submittedName>
        <fullName evidence="2">Uncharacterized protein</fullName>
    </submittedName>
</protein>
<dbReference type="EMBL" id="CM017702">
    <property type="protein sequence ID" value="TYG78767.1"/>
    <property type="molecule type" value="Genomic_DNA"/>
</dbReference>